<sequence>MNRRDFIKSLLLIAAATQISFQKRQDLDDPGSDSCDCPTCLINSALTPEMLDHALEYFGNYGGTWVSPPVFRPSLVAQLGSLM</sequence>
<protein>
    <submittedName>
        <fullName evidence="1">Uncharacterized protein</fullName>
    </submittedName>
</protein>
<evidence type="ECO:0000313" key="1">
    <source>
        <dbReference type="EMBL" id="KKN30692.1"/>
    </source>
</evidence>
<name>A0A0F9Q115_9ZZZZ</name>
<gene>
    <name evidence="1" type="ORF">LCGC14_0831510</name>
</gene>
<proteinExistence type="predicted"/>
<dbReference type="AlphaFoldDB" id="A0A0F9Q115"/>
<accession>A0A0F9Q115</accession>
<dbReference type="EMBL" id="LAZR01002388">
    <property type="protein sequence ID" value="KKN30692.1"/>
    <property type="molecule type" value="Genomic_DNA"/>
</dbReference>
<reference evidence="1" key="1">
    <citation type="journal article" date="2015" name="Nature">
        <title>Complex archaea that bridge the gap between prokaryotes and eukaryotes.</title>
        <authorList>
            <person name="Spang A."/>
            <person name="Saw J.H."/>
            <person name="Jorgensen S.L."/>
            <person name="Zaremba-Niedzwiedzka K."/>
            <person name="Martijn J."/>
            <person name="Lind A.E."/>
            <person name="van Eijk R."/>
            <person name="Schleper C."/>
            <person name="Guy L."/>
            <person name="Ettema T.J."/>
        </authorList>
    </citation>
    <scope>NUCLEOTIDE SEQUENCE</scope>
</reference>
<comment type="caution">
    <text evidence="1">The sequence shown here is derived from an EMBL/GenBank/DDBJ whole genome shotgun (WGS) entry which is preliminary data.</text>
</comment>
<organism evidence="1">
    <name type="scientific">marine sediment metagenome</name>
    <dbReference type="NCBI Taxonomy" id="412755"/>
    <lineage>
        <taxon>unclassified sequences</taxon>
        <taxon>metagenomes</taxon>
        <taxon>ecological metagenomes</taxon>
    </lineage>
</organism>